<dbReference type="PANTHER" id="PTHR31245">
    <property type="entry name" value="UBIQUITIN SYSTEM COMPONENT CUE PROTEIN"/>
    <property type="match status" value="1"/>
</dbReference>
<dbReference type="PANTHER" id="PTHR31245:SF20">
    <property type="entry name" value="F18B13.13 PROTEIN"/>
    <property type="match status" value="1"/>
</dbReference>
<dbReference type="EMBL" id="KI669575">
    <property type="protein sequence ID" value="ETN13105.1"/>
    <property type="molecule type" value="Genomic_DNA"/>
</dbReference>
<dbReference type="GeneID" id="20177863"/>
<feature type="coiled-coil region" evidence="1">
    <location>
        <begin position="112"/>
        <end position="191"/>
    </location>
</feature>
<name>W2QLG9_PHYN3</name>
<organism evidence="3 4">
    <name type="scientific">Phytophthora nicotianae (strain INRA-310)</name>
    <name type="common">Phytophthora parasitica</name>
    <dbReference type="NCBI Taxonomy" id="761204"/>
    <lineage>
        <taxon>Eukaryota</taxon>
        <taxon>Sar</taxon>
        <taxon>Stramenopiles</taxon>
        <taxon>Oomycota</taxon>
        <taxon>Peronosporomycetes</taxon>
        <taxon>Peronosporales</taxon>
        <taxon>Peronosporaceae</taxon>
        <taxon>Phytophthora</taxon>
    </lineage>
</organism>
<evidence type="ECO:0000256" key="1">
    <source>
        <dbReference type="SAM" id="Coils"/>
    </source>
</evidence>
<keyword evidence="1" id="KW-0175">Coiled coil</keyword>
<evidence type="ECO:0000256" key="2">
    <source>
        <dbReference type="SAM" id="MobiDB-lite"/>
    </source>
</evidence>
<feature type="region of interest" description="Disordered" evidence="2">
    <location>
        <begin position="57"/>
        <end position="81"/>
    </location>
</feature>
<accession>W2QLG9</accession>
<evidence type="ECO:0000313" key="4">
    <source>
        <dbReference type="Proteomes" id="UP000018817"/>
    </source>
</evidence>
<reference evidence="4" key="1">
    <citation type="submission" date="2011-12" db="EMBL/GenBank/DDBJ databases">
        <authorList>
            <consortium name="The Broad Institute Genome Sequencing Platform"/>
            <person name="Russ C."/>
            <person name="Tyler B."/>
            <person name="Panabieres F."/>
            <person name="Shan W."/>
            <person name="Tripathy S."/>
            <person name="Grunwald N."/>
            <person name="Machado M."/>
            <person name="Young S.K."/>
            <person name="Zeng Q."/>
            <person name="Gargeya S."/>
            <person name="Fitzgerald M."/>
            <person name="Haas B."/>
            <person name="Abouelleil A."/>
            <person name="Alvarado L."/>
            <person name="Arachchi H.M."/>
            <person name="Berlin A."/>
            <person name="Chapman S.B."/>
            <person name="Gearin G."/>
            <person name="Goldberg J."/>
            <person name="Griggs A."/>
            <person name="Gujja S."/>
            <person name="Hansen M."/>
            <person name="Heiman D."/>
            <person name="Howarth C."/>
            <person name="Larimer J."/>
            <person name="Lui A."/>
            <person name="MacDonald P.J.P."/>
            <person name="McCowen C."/>
            <person name="Montmayeur A."/>
            <person name="Murphy C."/>
            <person name="Neiman D."/>
            <person name="Pearson M."/>
            <person name="Priest M."/>
            <person name="Roberts A."/>
            <person name="Saif S."/>
            <person name="Shea T."/>
            <person name="Sisk P."/>
            <person name="Stolte C."/>
            <person name="Sykes S."/>
            <person name="Wortman J."/>
            <person name="Nusbaum C."/>
            <person name="Birren B."/>
        </authorList>
    </citation>
    <scope>NUCLEOTIDE SEQUENCE [LARGE SCALE GENOMIC DNA]</scope>
    <source>
        <strain evidence="4">INRA-310</strain>
    </source>
</reference>
<protein>
    <submittedName>
        <fullName evidence="3">Uncharacterized protein</fullName>
    </submittedName>
</protein>
<evidence type="ECO:0000313" key="3">
    <source>
        <dbReference type="EMBL" id="ETN13105.1"/>
    </source>
</evidence>
<reference evidence="3 4" key="2">
    <citation type="submission" date="2013-11" db="EMBL/GenBank/DDBJ databases">
        <title>The Genome Sequence of Phytophthora parasitica INRA-310.</title>
        <authorList>
            <consortium name="The Broad Institute Genomics Platform"/>
            <person name="Russ C."/>
            <person name="Tyler B."/>
            <person name="Panabieres F."/>
            <person name="Shan W."/>
            <person name="Tripathy S."/>
            <person name="Grunwald N."/>
            <person name="Machado M."/>
            <person name="Johnson C.S."/>
            <person name="Arredondo F."/>
            <person name="Hong C."/>
            <person name="Coffey M."/>
            <person name="Young S.K."/>
            <person name="Zeng Q."/>
            <person name="Gargeya S."/>
            <person name="Fitzgerald M."/>
            <person name="Abouelleil A."/>
            <person name="Alvarado L."/>
            <person name="Chapman S.B."/>
            <person name="Gainer-Dewar J."/>
            <person name="Goldberg J."/>
            <person name="Griggs A."/>
            <person name="Gujja S."/>
            <person name="Hansen M."/>
            <person name="Howarth C."/>
            <person name="Imamovic A."/>
            <person name="Ireland A."/>
            <person name="Larimer J."/>
            <person name="McCowan C."/>
            <person name="Murphy C."/>
            <person name="Pearson M."/>
            <person name="Poon T.W."/>
            <person name="Priest M."/>
            <person name="Roberts A."/>
            <person name="Saif S."/>
            <person name="Shea T."/>
            <person name="Sykes S."/>
            <person name="Wortman J."/>
            <person name="Nusbaum C."/>
            <person name="Birren B."/>
        </authorList>
    </citation>
    <scope>NUCLEOTIDE SEQUENCE [LARGE SCALE GENOMIC DNA]</scope>
    <source>
        <strain evidence="3 4">INRA-310</strain>
    </source>
</reference>
<dbReference type="VEuPathDB" id="FungiDB:PPTG_08034"/>
<dbReference type="AlphaFoldDB" id="W2QLG9"/>
<gene>
    <name evidence="3" type="ORF">PPTG_08034</name>
</gene>
<proteinExistence type="predicted"/>
<dbReference type="RefSeq" id="XP_008901183.1">
    <property type="nucleotide sequence ID" value="XM_008902935.1"/>
</dbReference>
<sequence>MLSHTNPQSAKLPRVASTTAKLPTYGLRNSIPMASIAASPVYPDGLKKRSRLADSFDLSRKRQRRGVGETSGQDEATDDADVAKYSQRHVEYFEQVKQAEIARIRAEYEQFIMKKEADFQRLGQELQQTQERVAVQANDVARLQSENKLLKRAVAIQNQQKDEVQNENSALKQLATQAAEHMKRLEQANYTLRVHLQTSTSSGIGHQQQPPDVY</sequence>
<dbReference type="OrthoDB" id="440455at2759"/>
<dbReference type="Proteomes" id="UP000018817">
    <property type="component" value="Unassembled WGS sequence"/>
</dbReference>